<dbReference type="Gene3D" id="1.20.1250.20">
    <property type="entry name" value="MFS general substrate transporter like domains"/>
    <property type="match status" value="1"/>
</dbReference>
<dbReference type="PRINTS" id="PR00420">
    <property type="entry name" value="RNGMNOXGNASE"/>
</dbReference>
<feature type="transmembrane region" description="Helical" evidence="7">
    <location>
        <begin position="563"/>
        <end position="583"/>
    </location>
</feature>
<feature type="transmembrane region" description="Helical" evidence="7">
    <location>
        <begin position="814"/>
        <end position="834"/>
    </location>
</feature>
<keyword evidence="7" id="KW-0472">Membrane</keyword>
<evidence type="ECO:0000313" key="9">
    <source>
        <dbReference type="EMBL" id="KAK3201931.1"/>
    </source>
</evidence>
<dbReference type="InterPro" id="IPR050493">
    <property type="entry name" value="FAD-dep_Monooxygenase_BioMet"/>
</dbReference>
<comment type="caution">
    <text evidence="9">The sequence shown here is derived from an EMBL/GenBank/DDBJ whole genome shotgun (WGS) entry which is preliminary data.</text>
</comment>
<evidence type="ECO:0000256" key="3">
    <source>
        <dbReference type="ARBA" id="ARBA00022630"/>
    </source>
</evidence>
<feature type="transmembrane region" description="Helical" evidence="7">
    <location>
        <begin position="840"/>
        <end position="866"/>
    </location>
</feature>
<feature type="transmembrane region" description="Helical" evidence="7">
    <location>
        <begin position="504"/>
        <end position="522"/>
    </location>
</feature>
<organism evidence="9 10">
    <name type="scientific">Pseudopithomyces chartarum</name>
    <dbReference type="NCBI Taxonomy" id="1892770"/>
    <lineage>
        <taxon>Eukaryota</taxon>
        <taxon>Fungi</taxon>
        <taxon>Dikarya</taxon>
        <taxon>Ascomycota</taxon>
        <taxon>Pezizomycotina</taxon>
        <taxon>Dothideomycetes</taxon>
        <taxon>Pleosporomycetidae</taxon>
        <taxon>Pleosporales</taxon>
        <taxon>Massarineae</taxon>
        <taxon>Didymosphaeriaceae</taxon>
        <taxon>Pseudopithomyces</taxon>
    </lineage>
</organism>
<feature type="transmembrane region" description="Helical" evidence="7">
    <location>
        <begin position="706"/>
        <end position="728"/>
    </location>
</feature>
<dbReference type="GO" id="GO:0016020">
    <property type="term" value="C:membrane"/>
    <property type="evidence" value="ECO:0007669"/>
    <property type="project" value="UniProtKB-SubCell"/>
</dbReference>
<feature type="transmembrane region" description="Helical" evidence="7">
    <location>
        <begin position="785"/>
        <end position="807"/>
    </location>
</feature>
<dbReference type="Pfam" id="PF01494">
    <property type="entry name" value="FAD_binding_3"/>
    <property type="match status" value="1"/>
</dbReference>
<dbReference type="GO" id="GO:0004497">
    <property type="term" value="F:monooxygenase activity"/>
    <property type="evidence" value="ECO:0007669"/>
    <property type="project" value="UniProtKB-KW"/>
</dbReference>
<comment type="similarity">
    <text evidence="2">Belongs to the paxM FAD-dependent monooxygenase family.</text>
</comment>
<evidence type="ECO:0000256" key="7">
    <source>
        <dbReference type="SAM" id="Phobius"/>
    </source>
</evidence>
<gene>
    <name evidence="9" type="ORF">GRF29_164g1116690</name>
</gene>
<feature type="domain" description="FAD-binding" evidence="8">
    <location>
        <begin position="14"/>
        <end position="340"/>
    </location>
</feature>
<evidence type="ECO:0000256" key="2">
    <source>
        <dbReference type="ARBA" id="ARBA00007992"/>
    </source>
</evidence>
<dbReference type="Proteomes" id="UP001280581">
    <property type="component" value="Unassembled WGS sequence"/>
</dbReference>
<feature type="transmembrane region" description="Helical" evidence="7">
    <location>
        <begin position="404"/>
        <end position="429"/>
    </location>
</feature>
<dbReference type="SUPFAM" id="SSF54373">
    <property type="entry name" value="FAD-linked reductases, C-terminal domain"/>
    <property type="match status" value="1"/>
</dbReference>
<evidence type="ECO:0000256" key="1">
    <source>
        <dbReference type="ARBA" id="ARBA00004141"/>
    </source>
</evidence>
<evidence type="ECO:0000256" key="5">
    <source>
        <dbReference type="ARBA" id="ARBA00023002"/>
    </source>
</evidence>
<feature type="transmembrane region" description="Helical" evidence="7">
    <location>
        <begin position="670"/>
        <end position="694"/>
    </location>
</feature>
<evidence type="ECO:0000259" key="8">
    <source>
        <dbReference type="Pfam" id="PF01494"/>
    </source>
</evidence>
<keyword evidence="7" id="KW-0812">Transmembrane</keyword>
<keyword evidence="6" id="KW-0503">Monooxygenase</keyword>
<feature type="transmembrane region" description="Helical" evidence="7">
    <location>
        <begin position="449"/>
        <end position="468"/>
    </location>
</feature>
<reference evidence="9 10" key="1">
    <citation type="submission" date="2021-02" db="EMBL/GenBank/DDBJ databases">
        <title>Genome assembly of Pseudopithomyces chartarum.</title>
        <authorList>
            <person name="Jauregui R."/>
            <person name="Singh J."/>
            <person name="Voisey C."/>
        </authorList>
    </citation>
    <scope>NUCLEOTIDE SEQUENCE [LARGE SCALE GENOMIC DNA]</scope>
    <source>
        <strain evidence="9 10">AGR01</strain>
    </source>
</reference>
<dbReference type="EMBL" id="WVTA01000015">
    <property type="protein sequence ID" value="KAK3201931.1"/>
    <property type="molecule type" value="Genomic_DNA"/>
</dbReference>
<keyword evidence="5" id="KW-0560">Oxidoreductase</keyword>
<dbReference type="SUPFAM" id="SSF51905">
    <property type="entry name" value="FAD/NAD(P)-binding domain"/>
    <property type="match status" value="1"/>
</dbReference>
<keyword evidence="3" id="KW-0285">Flavoprotein</keyword>
<evidence type="ECO:0000313" key="10">
    <source>
        <dbReference type="Proteomes" id="UP001280581"/>
    </source>
</evidence>
<feature type="transmembrane region" description="Helical" evidence="7">
    <location>
        <begin position="534"/>
        <end position="557"/>
    </location>
</feature>
<dbReference type="Pfam" id="PF07690">
    <property type="entry name" value="MFS_1"/>
    <property type="match status" value="1"/>
</dbReference>
<proteinExistence type="inferred from homology"/>
<dbReference type="Gene3D" id="3.50.50.60">
    <property type="entry name" value="FAD/NAD(P)-binding domain"/>
    <property type="match status" value="1"/>
</dbReference>
<feature type="transmembrane region" description="Helical" evidence="7">
    <location>
        <begin position="475"/>
        <end position="492"/>
    </location>
</feature>
<dbReference type="SUPFAM" id="SSF103473">
    <property type="entry name" value="MFS general substrate transporter"/>
    <property type="match status" value="1"/>
</dbReference>
<dbReference type="InterPro" id="IPR036188">
    <property type="entry name" value="FAD/NAD-bd_sf"/>
</dbReference>
<dbReference type="PANTHER" id="PTHR13789">
    <property type="entry name" value="MONOOXYGENASE"/>
    <property type="match status" value="1"/>
</dbReference>
<protein>
    <recommendedName>
        <fullName evidence="8">FAD-binding domain-containing protein</fullName>
    </recommendedName>
</protein>
<keyword evidence="10" id="KW-1185">Reference proteome</keyword>
<evidence type="ECO:0000256" key="4">
    <source>
        <dbReference type="ARBA" id="ARBA00022827"/>
    </source>
</evidence>
<dbReference type="GO" id="GO:0022857">
    <property type="term" value="F:transmembrane transporter activity"/>
    <property type="evidence" value="ECO:0007669"/>
    <property type="project" value="InterPro"/>
</dbReference>
<accession>A0AAN6LTK9</accession>
<feature type="transmembrane region" description="Helical" evidence="7">
    <location>
        <begin position="12"/>
        <end position="29"/>
    </location>
</feature>
<name>A0AAN6LTK9_9PLEO</name>
<dbReference type="PANTHER" id="PTHR13789:SF314">
    <property type="entry name" value="FAD-BINDING DOMAIN-CONTAINING PROTEIN"/>
    <property type="match status" value="1"/>
</dbReference>
<dbReference type="InterPro" id="IPR011701">
    <property type="entry name" value="MFS"/>
</dbReference>
<dbReference type="AlphaFoldDB" id="A0AAN6LTK9"/>
<evidence type="ECO:0000256" key="6">
    <source>
        <dbReference type="ARBA" id="ARBA00023033"/>
    </source>
</evidence>
<feature type="transmembrane region" description="Helical" evidence="7">
    <location>
        <begin position="749"/>
        <end position="773"/>
    </location>
</feature>
<keyword evidence="4" id="KW-0274">FAD</keyword>
<comment type="subcellular location">
    <subcellularLocation>
        <location evidence="1">Membrane</location>
        <topology evidence="1">Multi-pass membrane protein</topology>
    </subcellularLocation>
</comment>
<dbReference type="InterPro" id="IPR002938">
    <property type="entry name" value="FAD-bd"/>
</dbReference>
<dbReference type="InterPro" id="IPR036259">
    <property type="entry name" value="MFS_trans_sf"/>
</dbReference>
<keyword evidence="7" id="KW-1133">Transmembrane helix</keyword>
<sequence>MSPIEQIETVSTFIIVGGGIAGLASAIALRAPRRKIIVLEQSAQNREVGATISLQPNASKIVEQEWCLGAVLKQRGAMRDEGFNIYSIDGKLQRSIPLVSKTEYGADRMVYHRMDLHAVLKENATKPDGYGEPAEIRTSSCVVTCDPNSGTVTLRDGTILEADVIIGADGIKSNLRREVIGHEIEARSTGFSAYRLIVTSSSLEKDEEFSRVIDPRNSFTSMVMGHDRRMIMGPARCGEMFSVVALVPDMKAEVDTKNSWTSKGNLKTLLDEYKGFPRWATAPFRLAGDDIGLWQLRDTEPLKTWHRGRTILIGDAAHAMLPTQGQGASQAIEDAEALGAYFSDFGNNTSFEEVKARLEAVFKASGNERTAGEVLLVSEQGVRNIPVPTDNPNDPLNFNRWQKLGVTITCCWFSVFSLLSISGTGSFMATLYGMYGAQGHSAQEITGLSTYPTMVMAFGALGLLPLAFVFGRRPIFLFAVTVALVTNITAATSKDFRSHFVSRIFLGLATGATESLLPLILSDVTFVHERSFYFGLYWSIQNCVNAGLLIAISYLVAAASWRWYYWLFATTLGVSTILVFFCCPETKFRRSPTSLNGQVVYTDEFGHTRILTDQQAISSIGQVEGPAPSDTIKVSFIQGLKPWSPVTPNGSRVLIRAYVNIIKSFSSPGVIFSLMAASISLGIGIAITLVYSTVLQESYSWSPESVGLFNAGVMPACFAAMFYSGWCADKINVWLARRNNGVHKPEHHLLHLIVPTISGIIGIVTIAVCAQHPERYSAWGMVVGWAIYQFSFTSILISTTTFAAEVIPENPGAAMVVVVGGKNIVSFGAAQGIIPMVAKFSYLSSFMILLGVFVGVFLLGIPVYYLNPKWRKVATQTKTVARG</sequence>
<dbReference type="GO" id="GO:0071949">
    <property type="term" value="F:FAD binding"/>
    <property type="evidence" value="ECO:0007669"/>
    <property type="project" value="InterPro"/>
</dbReference>